<dbReference type="GO" id="GO:0030091">
    <property type="term" value="P:protein repair"/>
    <property type="evidence" value="ECO:0007669"/>
    <property type="project" value="InterPro"/>
</dbReference>
<dbReference type="PROSITE" id="PS51790">
    <property type="entry name" value="MSRB"/>
    <property type="match status" value="1"/>
</dbReference>
<comment type="cofactor">
    <cofactor evidence="5">
        <name>Zn(2+)</name>
        <dbReference type="ChEBI" id="CHEBI:29105"/>
    </cofactor>
    <text evidence="5">Binds 1 zinc ion per subunit.</text>
</comment>
<dbReference type="GO" id="GO:0046872">
    <property type="term" value="F:metal ion binding"/>
    <property type="evidence" value="ECO:0007669"/>
    <property type="project" value="UniProtKB-KW"/>
</dbReference>
<evidence type="ECO:0000259" key="6">
    <source>
        <dbReference type="PROSITE" id="PS51790"/>
    </source>
</evidence>
<evidence type="ECO:0000256" key="2">
    <source>
        <dbReference type="ARBA" id="ARBA00022723"/>
    </source>
</evidence>
<dbReference type="Proteomes" id="UP000078559">
    <property type="component" value="Chromosome 5"/>
</dbReference>
<dbReference type="EC" id="1.8.4.12" evidence="5"/>
<name>A0A194VZK5_CYTMA</name>
<comment type="similarity">
    <text evidence="1 5">Belongs to the MsrB Met sulfoxide reductase family.</text>
</comment>
<evidence type="ECO:0000256" key="5">
    <source>
        <dbReference type="RuleBase" id="RU365044"/>
    </source>
</evidence>
<accession>A0A194VZK5</accession>
<keyword evidence="3 5" id="KW-0862">Zinc</keyword>
<dbReference type="SUPFAM" id="SSF51316">
    <property type="entry name" value="Mss4-like"/>
    <property type="match status" value="1"/>
</dbReference>
<evidence type="ECO:0000313" key="8">
    <source>
        <dbReference type="Proteomes" id="UP000078559"/>
    </source>
</evidence>
<evidence type="ECO:0000256" key="4">
    <source>
        <dbReference type="ARBA" id="ARBA00023002"/>
    </source>
</evidence>
<feature type="domain" description="MsrB" evidence="6">
    <location>
        <begin position="71"/>
        <end position="195"/>
    </location>
</feature>
<dbReference type="SMR" id="A0A194VZK5"/>
<dbReference type="InterPro" id="IPR002579">
    <property type="entry name" value="Met_Sox_Rdtase_MsrB_dom"/>
</dbReference>
<dbReference type="PANTHER" id="PTHR46081:SF8">
    <property type="entry name" value="PEPTIDE METHIONINE SULFOXIDE REDUCTASE 2"/>
    <property type="match status" value="1"/>
</dbReference>
<dbReference type="AlphaFoldDB" id="A0A194VZK5"/>
<proteinExistence type="inferred from homology"/>
<evidence type="ECO:0000256" key="1">
    <source>
        <dbReference type="ARBA" id="ARBA00007174"/>
    </source>
</evidence>
<dbReference type="GO" id="GO:0033743">
    <property type="term" value="F:peptide-methionine (R)-S-oxide reductase activity"/>
    <property type="evidence" value="ECO:0007669"/>
    <property type="project" value="UniProtKB-EC"/>
</dbReference>
<evidence type="ECO:0000313" key="7">
    <source>
        <dbReference type="EMBL" id="KUI69220.1"/>
    </source>
</evidence>
<dbReference type="PANTHER" id="PTHR46081">
    <property type="entry name" value="PEPTIDE METHIONINE SULFOXIDE REDUCTASE 2"/>
    <property type="match status" value="1"/>
</dbReference>
<keyword evidence="8" id="KW-1185">Reference proteome</keyword>
<keyword evidence="2 5" id="KW-0479">Metal-binding</keyword>
<protein>
    <recommendedName>
        <fullName evidence="5">Peptide-methionine (R)-S-oxide reductase</fullName>
        <ecNumber evidence="5">1.8.4.12</ecNumber>
    </recommendedName>
</protein>
<dbReference type="NCBIfam" id="TIGR00357">
    <property type="entry name" value="peptide-methionine (R)-S-oxide reductase MsrB"/>
    <property type="match status" value="1"/>
</dbReference>
<reference evidence="7" key="1">
    <citation type="submission" date="2014-12" db="EMBL/GenBank/DDBJ databases">
        <title>Genome Sequence of Valsa Canker Pathogens Uncovers a Specific Adaption of Colonization on Woody Bark.</title>
        <authorList>
            <person name="Yin Z."/>
            <person name="Liu H."/>
            <person name="Gao X."/>
            <person name="Li Z."/>
            <person name="Song N."/>
            <person name="Ke X."/>
            <person name="Dai Q."/>
            <person name="Wu Y."/>
            <person name="Sun Y."/>
            <person name="Xu J.-R."/>
            <person name="Kang Z.K."/>
            <person name="Wang L."/>
            <person name="Huang L."/>
        </authorList>
    </citation>
    <scope>NUCLEOTIDE SEQUENCE [LARGE SCALE GENOMIC DNA]</scope>
    <source>
        <strain evidence="7">03-8</strain>
    </source>
</reference>
<dbReference type="EMBL" id="CM003102">
    <property type="protein sequence ID" value="KUI69220.1"/>
    <property type="molecule type" value="Genomic_DNA"/>
</dbReference>
<dbReference type="InterPro" id="IPR028427">
    <property type="entry name" value="Met_Sox_Rdtase_MsrB"/>
</dbReference>
<dbReference type="Gene3D" id="2.170.150.20">
    <property type="entry name" value="Peptide methionine sulfoxide reductase"/>
    <property type="match status" value="1"/>
</dbReference>
<organism evidence="7 8">
    <name type="scientific">Cytospora mali</name>
    <name type="common">Apple Valsa canker fungus</name>
    <name type="synonym">Valsa mali</name>
    <dbReference type="NCBI Taxonomy" id="578113"/>
    <lineage>
        <taxon>Eukaryota</taxon>
        <taxon>Fungi</taxon>
        <taxon>Dikarya</taxon>
        <taxon>Ascomycota</taxon>
        <taxon>Pezizomycotina</taxon>
        <taxon>Sordariomycetes</taxon>
        <taxon>Sordariomycetidae</taxon>
        <taxon>Diaporthales</taxon>
        <taxon>Cytosporaceae</taxon>
        <taxon>Cytospora</taxon>
    </lineage>
</organism>
<gene>
    <name evidence="7" type="ORF">VM1G_05511</name>
</gene>
<sequence>MRFQFSSVLRTLYTLTTFTRTRASQQSPLLRSLPQRPTQLRSMPIPLIGGLFSSKASADSNKMSYPVQKSDDEWRAVLNKEQFRILREKGTEAPGSGTYDKHYPSEGVYTCAGCNTPLYKASHKFSSGCGWPAYFDSIPGAVERHEDNSLFMKRIEITCANCGGHLGHVFQGEGFPTPTDERHCVNSVSLNFSPEDKPVQKATEGEGKKE</sequence>
<dbReference type="GO" id="GO:0006979">
    <property type="term" value="P:response to oxidative stress"/>
    <property type="evidence" value="ECO:0007669"/>
    <property type="project" value="InterPro"/>
</dbReference>
<evidence type="ECO:0000256" key="3">
    <source>
        <dbReference type="ARBA" id="ARBA00022833"/>
    </source>
</evidence>
<keyword evidence="4 5" id="KW-0560">Oxidoreductase</keyword>
<comment type="catalytic activity">
    <reaction evidence="5">
        <text>L-methionyl-[protein] + [thioredoxin]-disulfide + H2O = L-methionyl-(R)-S-oxide-[protein] + [thioredoxin]-dithiol</text>
        <dbReference type="Rhea" id="RHEA:24164"/>
        <dbReference type="Rhea" id="RHEA-COMP:10698"/>
        <dbReference type="Rhea" id="RHEA-COMP:10700"/>
        <dbReference type="Rhea" id="RHEA-COMP:12313"/>
        <dbReference type="Rhea" id="RHEA-COMP:12314"/>
        <dbReference type="ChEBI" id="CHEBI:15377"/>
        <dbReference type="ChEBI" id="CHEBI:16044"/>
        <dbReference type="ChEBI" id="CHEBI:29950"/>
        <dbReference type="ChEBI" id="CHEBI:45764"/>
        <dbReference type="ChEBI" id="CHEBI:50058"/>
        <dbReference type="EC" id="1.8.4.12"/>
    </reaction>
</comment>
<dbReference type="OrthoDB" id="44061at2759"/>
<dbReference type="InterPro" id="IPR011057">
    <property type="entry name" value="Mss4-like_sf"/>
</dbReference>
<dbReference type="Pfam" id="PF01641">
    <property type="entry name" value="SelR"/>
    <property type="match status" value="1"/>
</dbReference>